<dbReference type="InterPro" id="IPR003594">
    <property type="entry name" value="HATPase_dom"/>
</dbReference>
<comment type="caution">
    <text evidence="10">The sequence shown here is derived from an EMBL/GenBank/DDBJ whole genome shotgun (WGS) entry which is preliminary data.</text>
</comment>
<feature type="modified residue" description="4-aspartylphosphate" evidence="6">
    <location>
        <position position="778"/>
    </location>
</feature>
<dbReference type="SMART" id="SM00065">
    <property type="entry name" value="GAF"/>
    <property type="match status" value="1"/>
</dbReference>
<dbReference type="PRINTS" id="PR00344">
    <property type="entry name" value="BCTRLSENSOR"/>
</dbReference>
<gene>
    <name evidence="10" type="ORF">PBRASI_LOCUS7717</name>
</gene>
<dbReference type="Pfam" id="PF00072">
    <property type="entry name" value="Response_reg"/>
    <property type="match status" value="2"/>
</dbReference>
<dbReference type="PROSITE" id="PS50109">
    <property type="entry name" value="HIS_KIN"/>
    <property type="match status" value="2"/>
</dbReference>
<evidence type="ECO:0000313" key="10">
    <source>
        <dbReference type="EMBL" id="CAG8602420.1"/>
    </source>
</evidence>
<dbReference type="SUPFAM" id="SSF52172">
    <property type="entry name" value="CheY-like"/>
    <property type="match status" value="2"/>
</dbReference>
<dbReference type="Gene3D" id="3.40.50.2300">
    <property type="match status" value="2"/>
</dbReference>
<dbReference type="PROSITE" id="PS50110">
    <property type="entry name" value="RESPONSE_REGULATORY"/>
    <property type="match status" value="2"/>
</dbReference>
<keyword evidence="4" id="KW-0808">Transferase</keyword>
<dbReference type="Gene3D" id="1.10.287.130">
    <property type="match status" value="2"/>
</dbReference>
<accession>A0A9N9CHZ4</accession>
<feature type="region of interest" description="Disordered" evidence="7">
    <location>
        <begin position="1510"/>
        <end position="1556"/>
    </location>
</feature>
<dbReference type="OrthoDB" id="5378913at2759"/>
<dbReference type="Gene3D" id="3.30.450.40">
    <property type="match status" value="1"/>
</dbReference>
<dbReference type="PANTHER" id="PTHR43047:SF66">
    <property type="entry name" value="HISKA"/>
    <property type="match status" value="1"/>
</dbReference>
<feature type="domain" description="Histidine kinase" evidence="8">
    <location>
        <begin position="406"/>
        <end position="633"/>
    </location>
</feature>
<evidence type="ECO:0000256" key="6">
    <source>
        <dbReference type="PROSITE-ProRule" id="PRU00169"/>
    </source>
</evidence>
<evidence type="ECO:0000259" key="8">
    <source>
        <dbReference type="PROSITE" id="PS50109"/>
    </source>
</evidence>
<reference evidence="10" key="1">
    <citation type="submission" date="2021-06" db="EMBL/GenBank/DDBJ databases">
        <authorList>
            <person name="Kallberg Y."/>
            <person name="Tangrot J."/>
            <person name="Rosling A."/>
        </authorList>
    </citation>
    <scope>NUCLEOTIDE SEQUENCE</scope>
    <source>
        <strain evidence="10">BR232B</strain>
    </source>
</reference>
<evidence type="ECO:0000259" key="9">
    <source>
        <dbReference type="PROSITE" id="PS50110"/>
    </source>
</evidence>
<name>A0A9N9CHZ4_9GLOM</name>
<dbReference type="InterPro" id="IPR004358">
    <property type="entry name" value="Sig_transdc_His_kin-like_C"/>
</dbReference>
<dbReference type="Pfam" id="PF02518">
    <property type="entry name" value="HATPase_c"/>
    <property type="match status" value="2"/>
</dbReference>
<feature type="compositionally biased region" description="Low complexity" evidence="7">
    <location>
        <begin position="686"/>
        <end position="709"/>
    </location>
</feature>
<dbReference type="Pfam" id="PF01590">
    <property type="entry name" value="GAF"/>
    <property type="match status" value="1"/>
</dbReference>
<feature type="domain" description="Response regulatory" evidence="9">
    <location>
        <begin position="728"/>
        <end position="844"/>
    </location>
</feature>
<evidence type="ECO:0000256" key="5">
    <source>
        <dbReference type="ARBA" id="ARBA00022777"/>
    </source>
</evidence>
<dbReference type="FunFam" id="3.30.565.10:FF:000010">
    <property type="entry name" value="Sensor histidine kinase RcsC"/>
    <property type="match status" value="1"/>
</dbReference>
<dbReference type="CDD" id="cd00082">
    <property type="entry name" value="HisKA"/>
    <property type="match status" value="2"/>
</dbReference>
<feature type="compositionally biased region" description="Polar residues" evidence="7">
    <location>
        <begin position="1536"/>
        <end position="1546"/>
    </location>
</feature>
<dbReference type="PANTHER" id="PTHR43047">
    <property type="entry name" value="TWO-COMPONENT HISTIDINE PROTEIN KINASE"/>
    <property type="match status" value="1"/>
</dbReference>
<evidence type="ECO:0000256" key="4">
    <source>
        <dbReference type="ARBA" id="ARBA00022679"/>
    </source>
</evidence>
<feature type="modified residue" description="4-aspartylphosphate" evidence="6">
    <location>
        <position position="1629"/>
    </location>
</feature>
<keyword evidence="5" id="KW-0418">Kinase</keyword>
<dbReference type="GO" id="GO:0009927">
    <property type="term" value="F:histidine phosphotransfer kinase activity"/>
    <property type="evidence" value="ECO:0007669"/>
    <property type="project" value="TreeGrafter"/>
</dbReference>
<dbReference type="SUPFAM" id="SSF55874">
    <property type="entry name" value="ATPase domain of HSP90 chaperone/DNA topoisomerase II/histidine kinase"/>
    <property type="match status" value="2"/>
</dbReference>
<feature type="region of interest" description="Disordered" evidence="7">
    <location>
        <begin position="675"/>
        <end position="709"/>
    </location>
</feature>
<feature type="domain" description="Histidine kinase" evidence="8">
    <location>
        <begin position="1077"/>
        <end position="1307"/>
    </location>
</feature>
<dbReference type="CDD" id="cd17546">
    <property type="entry name" value="REC_hyHK_CKI1_RcsC-like"/>
    <property type="match status" value="1"/>
</dbReference>
<evidence type="ECO:0000256" key="1">
    <source>
        <dbReference type="ARBA" id="ARBA00000085"/>
    </source>
</evidence>
<dbReference type="InterPro" id="IPR036890">
    <property type="entry name" value="HATPase_C_sf"/>
</dbReference>
<dbReference type="InterPro" id="IPR001789">
    <property type="entry name" value="Sig_transdc_resp-reg_receiver"/>
</dbReference>
<protein>
    <recommendedName>
        <fullName evidence="2">histidine kinase</fullName>
        <ecNumber evidence="2">2.7.13.3</ecNumber>
    </recommendedName>
</protein>
<dbReference type="Pfam" id="PF00512">
    <property type="entry name" value="HisKA"/>
    <property type="match status" value="2"/>
</dbReference>
<dbReference type="SUPFAM" id="SSF55781">
    <property type="entry name" value="GAF domain-like"/>
    <property type="match status" value="1"/>
</dbReference>
<dbReference type="EC" id="2.7.13.3" evidence="2"/>
<evidence type="ECO:0000256" key="2">
    <source>
        <dbReference type="ARBA" id="ARBA00012438"/>
    </source>
</evidence>
<proteinExistence type="predicted"/>
<dbReference type="InterPro" id="IPR036097">
    <property type="entry name" value="HisK_dim/P_sf"/>
</dbReference>
<dbReference type="InterPro" id="IPR011006">
    <property type="entry name" value="CheY-like_superfamily"/>
</dbReference>
<sequence length="1700" mass="190642">MSNFTAIPARKSDIVLRTVDDEQSVAELVRNFDWASTPLGPMSSWPLWLKVATDVCLHSAIPMALFVGADRTSIYNQMFTQVLQNVHPAALGRSALESFPEARDALTPIFDAALAGKGQLLPAYCSYIIRAGYLEEAHFTMSLSPIYTDDGKIGGLINISPEYTSTVLMTRRLKTFRDLANGMQGNYFDEHTLLLDCMTSIESACHVITTILRNNADIPYAIFYMVENQESGFENKPKRMRLEATTFDNNLVPVKRTDGSEEYMYIHGISSRDIPDNVLNTPDLIVLPESEEDIEHLDIYSTTAAPWPIERAIYSGDNVIIRLPDDSLAVLCPVTSISSGKDVLTAVMICGINKHRALDEDYQEFLRLVFSHVSSTFTKTRSREEERRQKNILAELDRQKIVFFQNVSHELRSPLTLMLSPLEEAMELCPRNSPISGHLKLIQNNNRRLLNLINNLLQFAHIEASRLHAWFCESNIAKLTIELAASFESMAKALSLYFKLDVPSDEELVRQMDQKIFLDREMYEKILFNLCSNAFKHTWTGGVTVRLFTEKKGERQGVVLEVSDTGVGIPEEHVSNIFQRFYRVESQPSHRREGTGIGLALVKELVARHDGEIHVTSQVNVGTTFRVWIPAGFYHLPQQQVYFGSKRDISQFDAEYENQIHSDTSLYLPMQKVQKVEESNQKPNETDQYSSTRTDSDSSSSTSSPLSDGWSALHMEPSYIEFESTRKYILVVDDNADMRNYLSNLIKKQFDCISVADGCDALKIVKSSQRLPDLILSDVMMPNMDGFELLKALRSNPATQTIPVILLSARTGEASIEGLEKGADDYIVKPFNARELMARIHVNLKLSHVRRRLIAEQQHQVQIKQLLFTISNKIRSGFGIQETLDTAVSEIKKVLSCDYLLIVQDTFEQESTGCKVMAASLPLTVESENIVGCIFSGLNVRDYMADNSEQQPARTAMGSFSATHPEAHTYYDGHLTPDSLSNDIKICTDCESKILQQRVSFLSAAIHLNSSPWGWIIAYRQPYNEWTKPETNFLHQVSNQISLAIGHAVLVEEKLKREAQVKAMRETNRAKSQILANTSHELRNLLGAITGALSAFEGTQLTTEQLDMVEVMSRASDVVISVVNDILDAAKLDAHKLTLMNRVFDLWALVEKTVTMFGERVGAKKLELIVLYDPETLSRYVKTDPERLQQVIMNLLSNAIKFTDNGEIVIKLSIKNNEDMAIDDDSDINKFLCVEISDTGVGIDPASIHHIWENFSQGDASMTRGRDGTGLGLSLCKSLVELNGGEIEVYSEVGKGSKFWFTWDIGNISLTSIPKLPSGNDNANLQVQPKRAKNVLIIDPVEVARSAYAMLIKESVKKVYTYTDYTSAIEAAREYKKKHDEPIFDLAFLSVRDSNATDVEDAAKELKRICGNGLSIVLMVFWSIEGYTLGKNMIERIGADVAAISKPVMQKRMMDCISNFGMFLVKPGDENNKGTEINSLSTYSQFYNHNRPAVCYPTKRDSNEPVIVRGVLPPKEGESESKSKTGTARLVPMKRSATSELKYQSSNEERASKSRSKTERLPNCILCVDDNAINQKIVKAQLDKLGYHYLTAENGKEAVDLVRARYEKNLSSSSQLLQSKLGISLILMDCAMPVMSGFEATRAIRSLNPELQTLPIVALTASAIAETREQCLEAGMNDYLTKPLKIKQLKEKLNEWLGEN</sequence>
<dbReference type="GO" id="GO:0005886">
    <property type="term" value="C:plasma membrane"/>
    <property type="evidence" value="ECO:0007669"/>
    <property type="project" value="TreeGrafter"/>
</dbReference>
<comment type="catalytic activity">
    <reaction evidence="1">
        <text>ATP + protein L-histidine = ADP + protein N-phospho-L-histidine.</text>
        <dbReference type="EC" id="2.7.13.3"/>
    </reaction>
</comment>
<dbReference type="InterPro" id="IPR005467">
    <property type="entry name" value="His_kinase_dom"/>
</dbReference>
<dbReference type="SUPFAM" id="SSF47384">
    <property type="entry name" value="Homodimeric domain of signal transducing histidine kinase"/>
    <property type="match status" value="2"/>
</dbReference>
<dbReference type="CDD" id="cd16922">
    <property type="entry name" value="HATPase_EvgS-ArcB-TorS-like"/>
    <property type="match status" value="1"/>
</dbReference>
<dbReference type="InterPro" id="IPR029016">
    <property type="entry name" value="GAF-like_dom_sf"/>
</dbReference>
<dbReference type="InterPro" id="IPR003018">
    <property type="entry name" value="GAF"/>
</dbReference>
<keyword evidence="11" id="KW-1185">Reference proteome</keyword>
<dbReference type="Gene3D" id="3.30.565.10">
    <property type="entry name" value="Histidine kinase-like ATPase, C-terminal domain"/>
    <property type="match status" value="2"/>
</dbReference>
<dbReference type="SMART" id="SM00448">
    <property type="entry name" value="REC"/>
    <property type="match status" value="3"/>
</dbReference>
<evidence type="ECO:0000256" key="3">
    <source>
        <dbReference type="ARBA" id="ARBA00022553"/>
    </source>
</evidence>
<dbReference type="EMBL" id="CAJVPI010001238">
    <property type="protein sequence ID" value="CAG8602420.1"/>
    <property type="molecule type" value="Genomic_DNA"/>
</dbReference>
<keyword evidence="3 6" id="KW-0597">Phosphoprotein</keyword>
<feature type="compositionally biased region" description="Basic and acidic residues" evidence="7">
    <location>
        <begin position="1547"/>
        <end position="1556"/>
    </location>
</feature>
<evidence type="ECO:0000313" key="11">
    <source>
        <dbReference type="Proteomes" id="UP000789739"/>
    </source>
</evidence>
<dbReference type="GO" id="GO:0000155">
    <property type="term" value="F:phosphorelay sensor kinase activity"/>
    <property type="evidence" value="ECO:0007669"/>
    <property type="project" value="InterPro"/>
</dbReference>
<feature type="domain" description="Response regulatory" evidence="9">
    <location>
        <begin position="1564"/>
        <end position="1697"/>
    </location>
</feature>
<dbReference type="SMART" id="SM00387">
    <property type="entry name" value="HATPase_c"/>
    <property type="match status" value="2"/>
</dbReference>
<dbReference type="SMART" id="SM00388">
    <property type="entry name" value="HisKA"/>
    <property type="match status" value="2"/>
</dbReference>
<dbReference type="InterPro" id="IPR003661">
    <property type="entry name" value="HisK_dim/P_dom"/>
</dbReference>
<dbReference type="Proteomes" id="UP000789739">
    <property type="component" value="Unassembled WGS sequence"/>
</dbReference>
<evidence type="ECO:0000256" key="7">
    <source>
        <dbReference type="SAM" id="MobiDB-lite"/>
    </source>
</evidence>
<organism evidence="10 11">
    <name type="scientific">Paraglomus brasilianum</name>
    <dbReference type="NCBI Taxonomy" id="144538"/>
    <lineage>
        <taxon>Eukaryota</taxon>
        <taxon>Fungi</taxon>
        <taxon>Fungi incertae sedis</taxon>
        <taxon>Mucoromycota</taxon>
        <taxon>Glomeromycotina</taxon>
        <taxon>Glomeromycetes</taxon>
        <taxon>Paraglomerales</taxon>
        <taxon>Paraglomeraceae</taxon>
        <taxon>Paraglomus</taxon>
    </lineage>
</organism>
<dbReference type="Gene3D" id="3.30.450.20">
    <property type="entry name" value="PAS domain"/>
    <property type="match status" value="1"/>
</dbReference>